<gene>
    <name evidence="1" type="ORF">SELMODRAFT_410560</name>
</gene>
<dbReference type="KEGG" id="smo:SELMODRAFT_410560"/>
<dbReference type="Proteomes" id="UP000001514">
    <property type="component" value="Unassembled WGS sequence"/>
</dbReference>
<dbReference type="PANTHER" id="PTHR43808">
    <property type="entry name" value="ACETYLORNITHINE DEACETYLASE"/>
    <property type="match status" value="1"/>
</dbReference>
<accession>D8RF51</accession>
<reference evidence="1 2" key="1">
    <citation type="journal article" date="2011" name="Science">
        <title>The Selaginella genome identifies genetic changes associated with the evolution of vascular plants.</title>
        <authorList>
            <person name="Banks J.A."/>
            <person name="Nishiyama T."/>
            <person name="Hasebe M."/>
            <person name="Bowman J.L."/>
            <person name="Gribskov M."/>
            <person name="dePamphilis C."/>
            <person name="Albert V.A."/>
            <person name="Aono N."/>
            <person name="Aoyama T."/>
            <person name="Ambrose B.A."/>
            <person name="Ashton N.W."/>
            <person name="Axtell M.J."/>
            <person name="Barker E."/>
            <person name="Barker M.S."/>
            <person name="Bennetzen J.L."/>
            <person name="Bonawitz N.D."/>
            <person name="Chapple C."/>
            <person name="Cheng C."/>
            <person name="Correa L.G."/>
            <person name="Dacre M."/>
            <person name="DeBarry J."/>
            <person name="Dreyer I."/>
            <person name="Elias M."/>
            <person name="Engstrom E.M."/>
            <person name="Estelle M."/>
            <person name="Feng L."/>
            <person name="Finet C."/>
            <person name="Floyd S.K."/>
            <person name="Frommer W.B."/>
            <person name="Fujita T."/>
            <person name="Gramzow L."/>
            <person name="Gutensohn M."/>
            <person name="Harholt J."/>
            <person name="Hattori M."/>
            <person name="Heyl A."/>
            <person name="Hirai T."/>
            <person name="Hiwatashi Y."/>
            <person name="Ishikawa M."/>
            <person name="Iwata M."/>
            <person name="Karol K.G."/>
            <person name="Koehler B."/>
            <person name="Kolukisaoglu U."/>
            <person name="Kubo M."/>
            <person name="Kurata T."/>
            <person name="Lalonde S."/>
            <person name="Li K."/>
            <person name="Li Y."/>
            <person name="Litt A."/>
            <person name="Lyons E."/>
            <person name="Manning G."/>
            <person name="Maruyama T."/>
            <person name="Michael T.P."/>
            <person name="Mikami K."/>
            <person name="Miyazaki S."/>
            <person name="Morinaga S."/>
            <person name="Murata T."/>
            <person name="Mueller-Roeber B."/>
            <person name="Nelson D.R."/>
            <person name="Obara M."/>
            <person name="Oguri Y."/>
            <person name="Olmstead R.G."/>
            <person name="Onodera N."/>
            <person name="Petersen B.L."/>
            <person name="Pils B."/>
            <person name="Prigge M."/>
            <person name="Rensing S.A."/>
            <person name="Riano-Pachon D.M."/>
            <person name="Roberts A.W."/>
            <person name="Sato Y."/>
            <person name="Scheller H.V."/>
            <person name="Schulz B."/>
            <person name="Schulz C."/>
            <person name="Shakirov E.V."/>
            <person name="Shibagaki N."/>
            <person name="Shinohara N."/>
            <person name="Shippen D.E."/>
            <person name="Soerensen I."/>
            <person name="Sotooka R."/>
            <person name="Sugimoto N."/>
            <person name="Sugita M."/>
            <person name="Sumikawa N."/>
            <person name="Tanurdzic M."/>
            <person name="Theissen G."/>
            <person name="Ulvskov P."/>
            <person name="Wakazuki S."/>
            <person name="Weng J.K."/>
            <person name="Willats W.W."/>
            <person name="Wipf D."/>
            <person name="Wolf P.G."/>
            <person name="Yang L."/>
            <person name="Zimmer A.D."/>
            <person name="Zhu Q."/>
            <person name="Mitros T."/>
            <person name="Hellsten U."/>
            <person name="Loque D."/>
            <person name="Otillar R."/>
            <person name="Salamov A."/>
            <person name="Schmutz J."/>
            <person name="Shapiro H."/>
            <person name="Lindquist E."/>
            <person name="Lucas S."/>
            <person name="Rokhsar D."/>
            <person name="Grigoriev I.V."/>
        </authorList>
    </citation>
    <scope>NUCLEOTIDE SEQUENCE [LARGE SCALE GENOMIC DNA]</scope>
</reference>
<sequence>MASVLRQMTMGEASFLSLLTDIIGKTEKLQNNPPNLIPQESLVVTKEHSPFKLTQLEDGYGRGTTDCLGHVALVTQLLKQMAEAKLRLKTTVAAVFIANEENATVLGIGTDALMDAHELDFLKNDIEWIPPTNSLALEPVECLLGISQLMENFPTVVYQSRYIVQYRKGIHAIELASEALKEIQDCFYNDFPKVVPDLNNEAYTMDMTATRLWTLKLVKFFFARRPWECN</sequence>
<dbReference type="Gramene" id="EFJ28809">
    <property type="protein sequence ID" value="EFJ28809"/>
    <property type="gene ID" value="SELMODRAFT_410560"/>
</dbReference>
<dbReference type="Pfam" id="PF01546">
    <property type="entry name" value="Peptidase_M20"/>
    <property type="match status" value="1"/>
</dbReference>
<dbReference type="STRING" id="88036.D8RF51"/>
<dbReference type="GO" id="GO:0006592">
    <property type="term" value="P:ornithine biosynthetic process"/>
    <property type="evidence" value="ECO:0000318"/>
    <property type="project" value="GO_Central"/>
</dbReference>
<dbReference type="SUPFAM" id="SSF53187">
    <property type="entry name" value="Zn-dependent exopeptidases"/>
    <property type="match status" value="1"/>
</dbReference>
<dbReference type="AlphaFoldDB" id="D8RF51"/>
<proteinExistence type="predicted"/>
<dbReference type="Gene3D" id="3.40.630.10">
    <property type="entry name" value="Zn peptidases"/>
    <property type="match status" value="1"/>
</dbReference>
<dbReference type="eggNOG" id="KOG2276">
    <property type="taxonomic scope" value="Eukaryota"/>
</dbReference>
<name>D8RF51_SELML</name>
<evidence type="ECO:0000313" key="2">
    <source>
        <dbReference type="Proteomes" id="UP000001514"/>
    </source>
</evidence>
<protein>
    <submittedName>
        <fullName evidence="1">Uncharacterized protein</fullName>
    </submittedName>
</protein>
<organism evidence="2">
    <name type="scientific">Selaginella moellendorffii</name>
    <name type="common">Spikemoss</name>
    <dbReference type="NCBI Taxonomy" id="88036"/>
    <lineage>
        <taxon>Eukaryota</taxon>
        <taxon>Viridiplantae</taxon>
        <taxon>Streptophyta</taxon>
        <taxon>Embryophyta</taxon>
        <taxon>Tracheophyta</taxon>
        <taxon>Lycopodiopsida</taxon>
        <taxon>Selaginellales</taxon>
        <taxon>Selaginellaceae</taxon>
        <taxon>Selaginella</taxon>
    </lineage>
</organism>
<evidence type="ECO:0000313" key="1">
    <source>
        <dbReference type="EMBL" id="EFJ28809.1"/>
    </source>
</evidence>
<dbReference type="PANTHER" id="PTHR43808:SF3">
    <property type="entry name" value="ACETYLORNITHINE DEACETYLASE"/>
    <property type="match status" value="1"/>
</dbReference>
<dbReference type="InterPro" id="IPR002933">
    <property type="entry name" value="Peptidase_M20"/>
</dbReference>
<dbReference type="GO" id="GO:0008777">
    <property type="term" value="F:acetylornithine deacetylase activity"/>
    <property type="evidence" value="ECO:0000318"/>
    <property type="project" value="GO_Central"/>
</dbReference>
<keyword evidence="2" id="KW-1185">Reference proteome</keyword>
<dbReference type="InParanoid" id="D8RF51"/>
<dbReference type="HOGENOM" id="CLU_051591_1_0_1"/>
<dbReference type="EMBL" id="GL377578">
    <property type="protein sequence ID" value="EFJ28809.1"/>
    <property type="molecule type" value="Genomic_DNA"/>
</dbReference>
<dbReference type="InterPro" id="IPR050072">
    <property type="entry name" value="Peptidase_M20A"/>
</dbReference>